<name>A0AA85J3F2_TRIRE</name>
<dbReference type="GO" id="GO:0005886">
    <property type="term" value="C:plasma membrane"/>
    <property type="evidence" value="ECO:0007669"/>
    <property type="project" value="TreeGrafter"/>
</dbReference>
<feature type="region of interest" description="Disordered" evidence="2">
    <location>
        <begin position="1422"/>
        <end position="1444"/>
    </location>
</feature>
<dbReference type="InterPro" id="IPR007110">
    <property type="entry name" value="Ig-like_dom"/>
</dbReference>
<feature type="domain" description="Ig-like" evidence="4">
    <location>
        <begin position="379"/>
        <end position="467"/>
    </location>
</feature>
<dbReference type="Pfam" id="PF13927">
    <property type="entry name" value="Ig_3"/>
    <property type="match status" value="2"/>
</dbReference>
<proteinExistence type="predicted"/>
<dbReference type="GO" id="GO:0007411">
    <property type="term" value="P:axon guidance"/>
    <property type="evidence" value="ECO:0007669"/>
    <property type="project" value="TreeGrafter"/>
</dbReference>
<dbReference type="InterPro" id="IPR013783">
    <property type="entry name" value="Ig-like_fold"/>
</dbReference>
<evidence type="ECO:0000256" key="1">
    <source>
        <dbReference type="ARBA" id="ARBA00023319"/>
    </source>
</evidence>
<feature type="region of interest" description="Disordered" evidence="2">
    <location>
        <begin position="791"/>
        <end position="839"/>
    </location>
</feature>
<dbReference type="SMART" id="SM00409">
    <property type="entry name" value="IG"/>
    <property type="match status" value="3"/>
</dbReference>
<feature type="region of interest" description="Disordered" evidence="2">
    <location>
        <begin position="1247"/>
        <end position="1266"/>
    </location>
</feature>
<dbReference type="WBParaSite" id="TREG1_130220.1">
    <property type="protein sequence ID" value="TREG1_130220.1"/>
    <property type="gene ID" value="TREG1_130220"/>
</dbReference>
<dbReference type="SUPFAM" id="SSF48726">
    <property type="entry name" value="Immunoglobulin"/>
    <property type="match status" value="3"/>
</dbReference>
<keyword evidence="3" id="KW-0472">Membrane</keyword>
<feature type="compositionally biased region" description="Low complexity" evidence="2">
    <location>
        <begin position="800"/>
        <end position="811"/>
    </location>
</feature>
<evidence type="ECO:0000256" key="3">
    <source>
        <dbReference type="SAM" id="Phobius"/>
    </source>
</evidence>
<feature type="region of interest" description="Disordered" evidence="2">
    <location>
        <begin position="1168"/>
        <end position="1201"/>
    </location>
</feature>
<organism evidence="5 6">
    <name type="scientific">Trichobilharzia regenti</name>
    <name type="common">Nasal bird schistosome</name>
    <dbReference type="NCBI Taxonomy" id="157069"/>
    <lineage>
        <taxon>Eukaryota</taxon>
        <taxon>Metazoa</taxon>
        <taxon>Spiralia</taxon>
        <taxon>Lophotrochozoa</taxon>
        <taxon>Platyhelminthes</taxon>
        <taxon>Trematoda</taxon>
        <taxon>Digenea</taxon>
        <taxon>Strigeidida</taxon>
        <taxon>Schistosomatoidea</taxon>
        <taxon>Schistosomatidae</taxon>
        <taxon>Trichobilharzia</taxon>
    </lineage>
</organism>
<feature type="transmembrane region" description="Helical" evidence="3">
    <location>
        <begin position="965"/>
        <end position="989"/>
    </location>
</feature>
<keyword evidence="3" id="KW-1133">Transmembrane helix</keyword>
<feature type="compositionally biased region" description="Gly residues" evidence="2">
    <location>
        <begin position="1251"/>
        <end position="1261"/>
    </location>
</feature>
<feature type="region of interest" description="Disordered" evidence="2">
    <location>
        <begin position="1001"/>
        <end position="1030"/>
    </location>
</feature>
<feature type="compositionally biased region" description="Polar residues" evidence="2">
    <location>
        <begin position="1094"/>
        <end position="1114"/>
    </location>
</feature>
<reference evidence="5" key="1">
    <citation type="submission" date="2022-06" db="EMBL/GenBank/DDBJ databases">
        <authorList>
            <person name="Berger JAMES D."/>
            <person name="Berger JAMES D."/>
        </authorList>
    </citation>
    <scope>NUCLEOTIDE SEQUENCE [LARGE SCALE GENOMIC DNA]</scope>
</reference>
<feature type="transmembrane region" description="Helical" evidence="3">
    <location>
        <begin position="12"/>
        <end position="32"/>
    </location>
</feature>
<feature type="domain" description="Ig-like" evidence="4">
    <location>
        <begin position="481"/>
        <end position="547"/>
    </location>
</feature>
<dbReference type="InterPro" id="IPR003598">
    <property type="entry name" value="Ig_sub2"/>
</dbReference>
<feature type="compositionally biased region" description="Low complexity" evidence="2">
    <location>
        <begin position="823"/>
        <end position="836"/>
    </location>
</feature>
<protein>
    <recommendedName>
        <fullName evidence="4">Ig-like domain-containing protein</fullName>
    </recommendedName>
</protein>
<feature type="region of interest" description="Disordered" evidence="2">
    <location>
        <begin position="1093"/>
        <end position="1145"/>
    </location>
</feature>
<dbReference type="GO" id="GO:0007156">
    <property type="term" value="P:homophilic cell adhesion via plasma membrane adhesion molecules"/>
    <property type="evidence" value="ECO:0007669"/>
    <property type="project" value="TreeGrafter"/>
</dbReference>
<evidence type="ECO:0000256" key="2">
    <source>
        <dbReference type="SAM" id="MobiDB-lite"/>
    </source>
</evidence>
<dbReference type="GO" id="GO:0098632">
    <property type="term" value="F:cell-cell adhesion mediator activity"/>
    <property type="evidence" value="ECO:0007669"/>
    <property type="project" value="TreeGrafter"/>
</dbReference>
<feature type="compositionally biased region" description="Low complexity" evidence="2">
    <location>
        <begin position="621"/>
        <end position="632"/>
    </location>
</feature>
<dbReference type="Proteomes" id="UP000050795">
    <property type="component" value="Unassembled WGS sequence"/>
</dbReference>
<keyword evidence="1" id="KW-0393">Immunoglobulin domain</keyword>
<feature type="compositionally biased region" description="Basic residues" evidence="2">
    <location>
        <begin position="1186"/>
        <end position="1198"/>
    </location>
</feature>
<dbReference type="SMART" id="SM00408">
    <property type="entry name" value="IGc2"/>
    <property type="match status" value="3"/>
</dbReference>
<feature type="compositionally biased region" description="Low complexity" evidence="2">
    <location>
        <begin position="1118"/>
        <end position="1133"/>
    </location>
</feature>
<feature type="compositionally biased region" description="Polar residues" evidence="2">
    <location>
        <begin position="1018"/>
        <end position="1030"/>
    </location>
</feature>
<evidence type="ECO:0000313" key="5">
    <source>
        <dbReference type="Proteomes" id="UP000050795"/>
    </source>
</evidence>
<feature type="domain" description="Ig-like" evidence="4">
    <location>
        <begin position="248"/>
        <end position="349"/>
    </location>
</feature>
<feature type="region of interest" description="Disordered" evidence="2">
    <location>
        <begin position="1283"/>
        <end position="1386"/>
    </location>
</feature>
<sequence>MNINTSIQFGCLSSVVFSGLLLFISINITLLFSTVSASLQIIPHFTGLPPSISQFVYPSSDGVSFPPLELVCRAWPANSKLHILAQHQATSSVLPDQTFGLNPIVSTSLIVGNPNSNNNNINNNGLVHLPQGLGSQRHAILSAEQITSSSSSHHLPNSDGNLLLLTGNPGSHQQSLNQLIIYETAADAIRDNPAATAHDEVAIRLIVSSQRELSQMELMKLHCLVSTSFGRKLSAPFRVLPATLGSFPPSRTSGGASATSHTENVEFLHGNIAIVDCYLPVNSYPKPIIQFELNNTVIDLTAMKNEKYRQITRADGKRVSLLIQSFQPRDCGIYRCAAINPLTKEKKYSPDSVNLKIIFPGGPVSGKIRVPMASESSDPRNAAASQEITVREGQNVSLFCIIQSAPPQTVTTYPFEPNKTAQNRFHRHNPFGLLEITNVQPSDAGIYICTNHQLSSTTQLRVQRRLRLTTKPQDVFIHRFGETVQFKCTSSNDQVIPYWLFNGQPKITGIGKNNTLTITNVTEYDIGIYQCIAHRWDPEPDLEEWVSASAILAMHSDKIIRTAQELSALLPTPKHTRLEETPPEIITDSLTPIAEPVYDNLAVYMTWKAYTKPELQSSDEGTATSTGTTTSTDNAGQITYRVEYSMQISPVERQYLMMNNAQENNNNSTSGSNIENKTASDLSDLRALIGLVGYEAIRWSEPTALNQQFSSPYAYATGDPLEPGRRYRFRVIALDPSTGLHLVPPSGWSNIVSMEHISQAEPPQIKVVRPMSEGRIHVVWMFNGIGGQQNPNDVNVLSKSSSSSNNNNNNNNDKEKEKTGQHTSSTVDTSSSAVGAGDVGGVGGSTSGSLLFPNDLINKGGDEQQFIADHFLILARPVIKPKRGSGGSIEYGAYWATQVNGSNARDGLLTGLNNTANYQIIVYGVKGTGDKRQITRFSKAVYVNMASTDYTGRYSLLDTLNNNRLLYIILGGIAGLMFLVMFILILLCLCRQHQDRRIHGQRKKQNGYVHGYKDSPDFRTTTTDGMNNPQLTTHNHNMNTNTTPGNMTISNNTNNANNQNATTNPAIPMNEQGVNPANMMMTPTMMMMMGGTGNLQCSGMSEHSTSNNTNPNNDLQRHQMYMQQQHHQHQQQQSDPYATALGGGVASGGGITKELLQQQRQLMLGSQLHLQQQQGGGGQSYMTNHSLHHHHPPHHQSHHSLLLPSVGASTNHMFSGHNNNSNNMVPPTMFHSGTLPSGPRYLRQQSCGSHYFGGGGNGGGSQQPLDRNMMISPTNAMEMTELYHHHQQQQQQQNGYAYQQPQLPPIPHPQSSSGLPPPYPAPSNTGTINRQMMANQQQQGYYPSSVTPSGTTSLKREPPTGGGGSLPDGSGYGTLLQRGGPLTASMMTDPSIGGGSGSVPPMMNAVYYRDSQQTLHMYPNGGMSTPQSLQHHQGGGGGGGGDLSITSATTTTGDVHATTTTNATSTNVSWVF</sequence>
<feature type="compositionally biased region" description="Gly residues" evidence="2">
    <location>
        <begin position="1433"/>
        <end position="1442"/>
    </location>
</feature>
<feature type="compositionally biased region" description="Polar residues" evidence="2">
    <location>
        <begin position="1422"/>
        <end position="1431"/>
    </location>
</feature>
<feature type="region of interest" description="Disordered" evidence="2">
    <location>
        <begin position="615"/>
        <end position="634"/>
    </location>
</feature>
<feature type="compositionally biased region" description="Polar residues" evidence="2">
    <location>
        <begin position="1322"/>
        <end position="1353"/>
    </location>
</feature>
<dbReference type="PROSITE" id="PS50835">
    <property type="entry name" value="IG_LIKE"/>
    <property type="match status" value="3"/>
</dbReference>
<feature type="compositionally biased region" description="Gly residues" evidence="2">
    <location>
        <begin position="1360"/>
        <end position="1372"/>
    </location>
</feature>
<evidence type="ECO:0000313" key="6">
    <source>
        <dbReference type="WBParaSite" id="TREG1_130220.1"/>
    </source>
</evidence>
<accession>A0AA85J3F2</accession>
<dbReference type="GO" id="GO:0030424">
    <property type="term" value="C:axon"/>
    <property type="evidence" value="ECO:0007669"/>
    <property type="project" value="TreeGrafter"/>
</dbReference>
<dbReference type="InterPro" id="IPR036179">
    <property type="entry name" value="Ig-like_dom_sf"/>
</dbReference>
<keyword evidence="3" id="KW-0812">Transmembrane</keyword>
<dbReference type="InterPro" id="IPR003599">
    <property type="entry name" value="Ig_sub"/>
</dbReference>
<dbReference type="PANTHER" id="PTHR10075">
    <property type="entry name" value="BASIGIN RELATED"/>
    <property type="match status" value="1"/>
</dbReference>
<dbReference type="Gene3D" id="2.60.40.10">
    <property type="entry name" value="Immunoglobulins"/>
    <property type="match status" value="3"/>
</dbReference>
<dbReference type="GO" id="GO:0070593">
    <property type="term" value="P:dendrite self-avoidance"/>
    <property type="evidence" value="ECO:0007669"/>
    <property type="project" value="TreeGrafter"/>
</dbReference>
<evidence type="ECO:0000259" key="4">
    <source>
        <dbReference type="PROSITE" id="PS50835"/>
    </source>
</evidence>
<dbReference type="PANTHER" id="PTHR10075:SF100">
    <property type="entry name" value="FASCICLIN-2"/>
    <property type="match status" value="1"/>
</dbReference>
<keyword evidence="5" id="KW-1185">Reference proteome</keyword>
<feature type="compositionally biased region" description="Low complexity" evidence="2">
    <location>
        <begin position="1288"/>
        <end position="1301"/>
    </location>
</feature>
<reference evidence="6" key="2">
    <citation type="submission" date="2023-11" db="UniProtKB">
        <authorList>
            <consortium name="WormBaseParasite"/>
        </authorList>
    </citation>
    <scope>IDENTIFICATION</scope>
</reference>